<keyword evidence="6" id="KW-1185">Reference proteome</keyword>
<dbReference type="InterPro" id="IPR056884">
    <property type="entry name" value="NPHP3-like_N"/>
</dbReference>
<dbReference type="PANTHER" id="PTHR19879:SF9">
    <property type="entry name" value="TRANSCRIPTION INITIATION FACTOR TFIID SUBUNIT 5"/>
    <property type="match status" value="1"/>
</dbReference>
<dbReference type="PROSITE" id="PS00678">
    <property type="entry name" value="WD_REPEATS_1"/>
    <property type="match status" value="1"/>
</dbReference>
<dbReference type="CDD" id="cd00200">
    <property type="entry name" value="WD40"/>
    <property type="match status" value="1"/>
</dbReference>
<dbReference type="SUPFAM" id="SSF50978">
    <property type="entry name" value="WD40 repeat-like"/>
    <property type="match status" value="1"/>
</dbReference>
<protein>
    <submittedName>
        <fullName evidence="5">Vegetative incompatibility protein het-e-1</fullName>
    </submittedName>
</protein>
<dbReference type="AlphaFoldDB" id="A0AAD9A6L0"/>
<organism evidence="5 6">
    <name type="scientific">Colletotrichum chrysophilum</name>
    <dbReference type="NCBI Taxonomy" id="1836956"/>
    <lineage>
        <taxon>Eukaryota</taxon>
        <taxon>Fungi</taxon>
        <taxon>Dikarya</taxon>
        <taxon>Ascomycota</taxon>
        <taxon>Pezizomycotina</taxon>
        <taxon>Sordariomycetes</taxon>
        <taxon>Hypocreomycetidae</taxon>
        <taxon>Glomerellales</taxon>
        <taxon>Glomerellaceae</taxon>
        <taxon>Colletotrichum</taxon>
        <taxon>Colletotrichum gloeosporioides species complex</taxon>
    </lineage>
</organism>
<reference evidence="5" key="1">
    <citation type="submission" date="2023-01" db="EMBL/GenBank/DDBJ databases">
        <title>Colletotrichum chrysophilum M932 genome sequence.</title>
        <authorList>
            <person name="Baroncelli R."/>
        </authorList>
    </citation>
    <scope>NUCLEOTIDE SEQUENCE</scope>
    <source>
        <strain evidence="5">M932</strain>
    </source>
</reference>
<evidence type="ECO:0000259" key="4">
    <source>
        <dbReference type="Pfam" id="PF24883"/>
    </source>
</evidence>
<evidence type="ECO:0000313" key="6">
    <source>
        <dbReference type="Proteomes" id="UP001243330"/>
    </source>
</evidence>
<name>A0AAD9A6L0_9PEZI</name>
<dbReference type="SMART" id="SM00320">
    <property type="entry name" value="WD40"/>
    <property type="match status" value="6"/>
</dbReference>
<dbReference type="InterPro" id="IPR019775">
    <property type="entry name" value="WD40_repeat_CS"/>
</dbReference>
<dbReference type="Gene3D" id="2.130.10.10">
    <property type="entry name" value="YVTN repeat-like/Quinoprotein amine dehydrogenase"/>
    <property type="match status" value="2"/>
</dbReference>
<dbReference type="Proteomes" id="UP001243330">
    <property type="component" value="Unassembled WGS sequence"/>
</dbReference>
<keyword evidence="1 3" id="KW-0853">WD repeat</keyword>
<gene>
    <name evidence="5" type="ORF">CCHR01_14935</name>
</gene>
<sequence length="876" mass="97813">MLLCGIIDELNEENSGHQPIYFFCQATDSDLSSASAILRGILYLLLKRKPQLVKDLRETYDYCDRRLFESRNGWETLCDMIISVLANESFQNAVIVIDALDECITGVDRLLDFIHLLSSKAVRVIVSSRNWPTIERGIAAAAQKAAHVSLELNEQSVSAAVVAFIEHKVNQLAQKHEYSAAKRDLVHSTLVKNSHSTFLWAALVCQQLADNNTNDWEVESKLAEFPPGLDVLYTRMLHHALSSNDVQLIRRILAVASVVFRPVDIAEMRSLLGPLGTLVNDARSLEKAVRQCGSFLTIRNNTVYFVHQSAKDFLLDHPANEKVMLGGSNCEHGLIWMHSLQVMSTTLLRNIYLLDTPGTFIGDVRTPIPDPLAPVRYSCIHWINHFCTASCIEQHQIGHMEYFFAHCFLHWIEAICLMGSVYEGVESMKKLSSALKVCTARFSKLTSLVEDALRFLQQYRYVIEKAPLQIYLSVLLFSPRTSLARRLYLREVPVWIAIKPLVKEEDWDTCIQVFGHHDQCQTLMFSPEGNFLASTSLDDMKLWDAKTGQCLRTIRPSNGRLGQVKFFCDGLIVAAVVGNFQCNLWSVKTGCCLHTLQYHSGKINSIALSPNGRNLVMGSEDTIVTLWNIETGKCLLTLNGHSSPAVAVAFSPDGCTFASAAAPIKIWHTETGDCLQNMQPNVNFRLASILYTPEGCQIRSISWKRRDASRVRETRIGLWEISTGQCLTEIKIPATDFVESGAEGTSFSLSPHNGGIIASQSSEKTIKAWLLRTGKLLTETLHPYRIAGLSISSDGEHIAIVSDQGTVRFQQRTNLRHQKKGHEILFLHPPQYTGSDMTDSFYGRGVLSTGPVQSVNFSIDGQKAISVRQGQLIVDV</sequence>
<dbReference type="PANTHER" id="PTHR19879">
    <property type="entry name" value="TRANSCRIPTION INITIATION FACTOR TFIID"/>
    <property type="match status" value="1"/>
</dbReference>
<keyword evidence="2" id="KW-0677">Repeat</keyword>
<proteinExistence type="predicted"/>
<dbReference type="Pfam" id="PF00400">
    <property type="entry name" value="WD40"/>
    <property type="match status" value="3"/>
</dbReference>
<evidence type="ECO:0000256" key="1">
    <source>
        <dbReference type="ARBA" id="ARBA00022574"/>
    </source>
</evidence>
<feature type="repeat" description="WD" evidence="3">
    <location>
        <begin position="596"/>
        <end position="637"/>
    </location>
</feature>
<accession>A0AAD9A6L0</accession>
<dbReference type="InterPro" id="IPR001680">
    <property type="entry name" value="WD40_rpt"/>
</dbReference>
<dbReference type="PROSITE" id="PS50082">
    <property type="entry name" value="WD_REPEATS_2"/>
    <property type="match status" value="1"/>
</dbReference>
<dbReference type="Pfam" id="PF24883">
    <property type="entry name" value="NPHP3_N"/>
    <property type="match status" value="1"/>
</dbReference>
<evidence type="ECO:0000256" key="3">
    <source>
        <dbReference type="PROSITE-ProRule" id="PRU00221"/>
    </source>
</evidence>
<dbReference type="InterPro" id="IPR036322">
    <property type="entry name" value="WD40_repeat_dom_sf"/>
</dbReference>
<evidence type="ECO:0000256" key="2">
    <source>
        <dbReference type="ARBA" id="ARBA00022737"/>
    </source>
</evidence>
<feature type="domain" description="Nephrocystin 3-like N-terminal" evidence="4">
    <location>
        <begin position="2"/>
        <end position="129"/>
    </location>
</feature>
<dbReference type="EMBL" id="JAQOWY010000414">
    <property type="protein sequence ID" value="KAK1842426.1"/>
    <property type="molecule type" value="Genomic_DNA"/>
</dbReference>
<comment type="caution">
    <text evidence="5">The sequence shown here is derived from an EMBL/GenBank/DDBJ whole genome shotgun (WGS) entry which is preliminary data.</text>
</comment>
<evidence type="ECO:0000313" key="5">
    <source>
        <dbReference type="EMBL" id="KAK1842426.1"/>
    </source>
</evidence>
<dbReference type="InterPro" id="IPR015943">
    <property type="entry name" value="WD40/YVTN_repeat-like_dom_sf"/>
</dbReference>
<dbReference type="PROSITE" id="PS50294">
    <property type="entry name" value="WD_REPEATS_REGION"/>
    <property type="match status" value="1"/>
</dbReference>